<feature type="binding site" evidence="9">
    <location>
        <begin position="47"/>
        <end position="49"/>
    </location>
    <ligand>
        <name>ATP</name>
        <dbReference type="ChEBI" id="CHEBI:30616"/>
    </ligand>
</feature>
<feature type="active site" evidence="9">
    <location>
        <position position="203"/>
    </location>
</feature>
<feature type="binding site" evidence="9">
    <location>
        <position position="180"/>
    </location>
    <ligand>
        <name>Mg(2+)</name>
        <dbReference type="ChEBI" id="CHEBI:18420"/>
    </ligand>
</feature>
<dbReference type="Gene3D" id="3.40.50.2020">
    <property type="match status" value="2"/>
</dbReference>
<dbReference type="EC" id="2.7.6.1" evidence="9"/>
<dbReference type="PANTHER" id="PTHR10210">
    <property type="entry name" value="RIBOSE-PHOSPHATE DIPHOSPHOKINASE FAMILY MEMBER"/>
    <property type="match status" value="1"/>
</dbReference>
<dbReference type="InterPro" id="IPR037515">
    <property type="entry name" value="Rib-P_diPkinase_bac"/>
</dbReference>
<comment type="similarity">
    <text evidence="9">Belongs to the ribose-phosphate pyrophosphokinase family. Class I subfamily.</text>
</comment>
<keyword evidence="4 9" id="KW-0547">Nucleotide-binding</keyword>
<evidence type="ECO:0000256" key="7">
    <source>
        <dbReference type="ARBA" id="ARBA00022842"/>
    </source>
</evidence>
<evidence type="ECO:0000256" key="3">
    <source>
        <dbReference type="ARBA" id="ARBA00022727"/>
    </source>
</evidence>
<evidence type="ECO:0000256" key="8">
    <source>
        <dbReference type="ARBA" id="ARBA00049535"/>
    </source>
</evidence>
<dbReference type="SUPFAM" id="SSF53271">
    <property type="entry name" value="PRTase-like"/>
    <property type="match status" value="1"/>
</dbReference>
<keyword evidence="1 9" id="KW-0808">Transferase</keyword>
<evidence type="ECO:0000256" key="2">
    <source>
        <dbReference type="ARBA" id="ARBA00022723"/>
    </source>
</evidence>
<evidence type="ECO:0000256" key="9">
    <source>
        <dbReference type="HAMAP-Rule" id="MF_00583"/>
    </source>
</evidence>
<feature type="binding site" evidence="9">
    <location>
        <position position="229"/>
    </location>
    <ligand>
        <name>D-ribose 5-phosphate</name>
        <dbReference type="ChEBI" id="CHEBI:78346"/>
    </ligand>
</feature>
<comment type="subunit">
    <text evidence="9">Homohexamer.</text>
</comment>
<dbReference type="InterPro" id="IPR000836">
    <property type="entry name" value="PRTase_dom"/>
</dbReference>
<evidence type="ECO:0000256" key="5">
    <source>
        <dbReference type="ARBA" id="ARBA00022777"/>
    </source>
</evidence>
<dbReference type="CDD" id="cd06223">
    <property type="entry name" value="PRTases_typeI"/>
    <property type="match status" value="1"/>
</dbReference>
<comment type="catalytic activity">
    <reaction evidence="8 9">
        <text>D-ribose 5-phosphate + ATP = 5-phospho-alpha-D-ribose 1-diphosphate + AMP + H(+)</text>
        <dbReference type="Rhea" id="RHEA:15609"/>
        <dbReference type="ChEBI" id="CHEBI:15378"/>
        <dbReference type="ChEBI" id="CHEBI:30616"/>
        <dbReference type="ChEBI" id="CHEBI:58017"/>
        <dbReference type="ChEBI" id="CHEBI:78346"/>
        <dbReference type="ChEBI" id="CHEBI:456215"/>
        <dbReference type="EC" id="2.7.6.1"/>
    </reaction>
</comment>
<dbReference type="InterPro" id="IPR029057">
    <property type="entry name" value="PRTase-like"/>
</dbReference>
<dbReference type="InterPro" id="IPR005946">
    <property type="entry name" value="Rib-P_diPkinase"/>
</dbReference>
<comment type="function">
    <text evidence="9">Involved in the biosynthesis of the central metabolite phospho-alpha-D-ribosyl-1-pyrophosphate (PRPP) via the transfer of pyrophosphoryl group from ATP to 1-hydroxyl of ribose-5-phosphate (Rib-5-P).</text>
</comment>
<keyword evidence="9" id="KW-0963">Cytoplasm</keyword>
<dbReference type="RefSeq" id="WP_234266656.1">
    <property type="nucleotide sequence ID" value="NZ_BSPB01000022.1"/>
</dbReference>
<sequence>MQAGNTSHVQPPDFMIFTGNANPVLASEIAQHLNTQLGSANVGRFSDGEVTVEITQNVRARHVFVIQSTCAPTNDNLMELLIMVDALKRASAERISAVIPYYGYARQDRRPRSSRVPISAKVVANMLQTVGVDRVLTMDLHADQIQGFFDIPVDNIYASPVLLGDLRQKNYEDLLVVSPDVGGVVRARALAKQLNCDMAIIDKRRPKPNVSEVMHVIGDIEGRNCVIMDDMIDTAGTLVKAAEVLKERGAKHVYAYCTHAIFSGPAIDRIAKGSALDEVVVTNTIPLSQAAQACGKVRQLSVAPLMAETIARIASGESVMSLFADQDNLF</sequence>
<gene>
    <name evidence="11" type="primary">prsA</name>
    <name evidence="9" type="synonym">prs</name>
    <name evidence="11" type="ORF">GCM10007935_27060</name>
</gene>
<keyword evidence="3 9" id="KW-0545">Nucleotide biosynthesis</keyword>
<evidence type="ECO:0000313" key="12">
    <source>
        <dbReference type="Proteomes" id="UP001156903"/>
    </source>
</evidence>
<protein>
    <recommendedName>
        <fullName evidence="9">Ribose-phosphate pyrophosphokinase</fullName>
        <shortName evidence="9">RPPK</shortName>
        <ecNumber evidence="9">2.7.6.1</ecNumber>
    </recommendedName>
    <alternativeName>
        <fullName evidence="9">5-phospho-D-ribosyl alpha-1-diphosphate synthase</fullName>
    </alternativeName>
    <alternativeName>
        <fullName evidence="9">Phosphoribosyl diphosphate synthase</fullName>
    </alternativeName>
    <alternativeName>
        <fullName evidence="9">Phosphoribosyl pyrophosphate synthase</fullName>
        <shortName evidence="9">P-Rib-PP synthase</shortName>
        <shortName evidence="9">PRPP synthase</shortName>
        <shortName evidence="9">PRPPase</shortName>
    </alternativeName>
</protein>
<dbReference type="Pfam" id="PF13793">
    <property type="entry name" value="Pribosyltran_N"/>
    <property type="match status" value="1"/>
</dbReference>
<feature type="binding site" evidence="9">
    <location>
        <begin position="233"/>
        <end position="237"/>
    </location>
    <ligand>
        <name>D-ribose 5-phosphate</name>
        <dbReference type="ChEBI" id="CHEBI:78346"/>
    </ligand>
</feature>
<evidence type="ECO:0000313" key="11">
    <source>
        <dbReference type="EMBL" id="GLS15273.1"/>
    </source>
</evidence>
<evidence type="ECO:0000259" key="10">
    <source>
        <dbReference type="Pfam" id="PF13793"/>
    </source>
</evidence>
<feature type="domain" description="Ribose-phosphate pyrophosphokinase N-terminal" evidence="10">
    <location>
        <begin position="15"/>
        <end position="131"/>
    </location>
</feature>
<dbReference type="SMART" id="SM01400">
    <property type="entry name" value="Pribosyltran_N"/>
    <property type="match status" value="1"/>
</dbReference>
<evidence type="ECO:0000256" key="4">
    <source>
        <dbReference type="ARBA" id="ARBA00022741"/>
    </source>
</evidence>
<proteinExistence type="inferred from homology"/>
<evidence type="ECO:0000256" key="6">
    <source>
        <dbReference type="ARBA" id="ARBA00022840"/>
    </source>
</evidence>
<dbReference type="InterPro" id="IPR000842">
    <property type="entry name" value="PRib_PP_synth_CS"/>
</dbReference>
<dbReference type="Proteomes" id="UP001156903">
    <property type="component" value="Unassembled WGS sequence"/>
</dbReference>
<dbReference type="EMBL" id="BSPB01000022">
    <property type="protein sequence ID" value="GLS15273.1"/>
    <property type="molecule type" value="Genomic_DNA"/>
</dbReference>
<dbReference type="PROSITE" id="PS00114">
    <property type="entry name" value="PRPP_SYNTHASE"/>
    <property type="match status" value="1"/>
</dbReference>
<reference evidence="12" key="1">
    <citation type="journal article" date="2019" name="Int. J. Syst. Evol. Microbiol.">
        <title>The Global Catalogue of Microorganisms (GCM) 10K type strain sequencing project: providing services to taxonomists for standard genome sequencing and annotation.</title>
        <authorList>
            <consortium name="The Broad Institute Genomics Platform"/>
            <consortium name="The Broad Institute Genome Sequencing Center for Infectious Disease"/>
            <person name="Wu L."/>
            <person name="Ma J."/>
        </authorList>
    </citation>
    <scope>NUCLEOTIDE SEQUENCE [LARGE SCALE GENOMIC DNA]</scope>
    <source>
        <strain evidence="12">NBRC 109341</strain>
    </source>
</reference>
<feature type="binding site" evidence="9">
    <location>
        <position position="205"/>
    </location>
    <ligand>
        <name>D-ribose 5-phosphate</name>
        <dbReference type="ChEBI" id="CHEBI:78346"/>
    </ligand>
</feature>
<dbReference type="HAMAP" id="MF_00583_B">
    <property type="entry name" value="RibP_PPkinase_B"/>
    <property type="match status" value="1"/>
</dbReference>
<dbReference type="PANTHER" id="PTHR10210:SF41">
    <property type="entry name" value="RIBOSE-PHOSPHATE PYROPHOSPHOKINASE 1, CHLOROPLASTIC"/>
    <property type="match status" value="1"/>
</dbReference>
<evidence type="ECO:0000256" key="1">
    <source>
        <dbReference type="ARBA" id="ARBA00022679"/>
    </source>
</evidence>
<accession>A0ABQ6C4M0</accession>
<comment type="cofactor">
    <cofactor evidence="9">
        <name>Mg(2+)</name>
        <dbReference type="ChEBI" id="CHEBI:18420"/>
    </cofactor>
    <text evidence="9">Binds 2 Mg(2+) ions per subunit.</text>
</comment>
<dbReference type="Pfam" id="PF14572">
    <property type="entry name" value="Pribosyl_synth"/>
    <property type="match status" value="1"/>
</dbReference>
<dbReference type="InterPro" id="IPR029099">
    <property type="entry name" value="Pribosyltran_N"/>
</dbReference>
<feature type="binding site" evidence="9">
    <location>
        <position position="141"/>
    </location>
    <ligand>
        <name>Mg(2+)</name>
        <dbReference type="ChEBI" id="CHEBI:18420"/>
    </ligand>
</feature>
<name>A0ABQ6C4M0_9BURK</name>
<dbReference type="NCBIfam" id="TIGR01251">
    <property type="entry name" value="ribP_PPkin"/>
    <property type="match status" value="1"/>
</dbReference>
<keyword evidence="6 9" id="KW-0067">ATP-binding</keyword>
<feature type="binding site" evidence="9">
    <location>
        <begin position="106"/>
        <end position="107"/>
    </location>
    <ligand>
        <name>ATP</name>
        <dbReference type="ChEBI" id="CHEBI:30616"/>
    </ligand>
</feature>
<comment type="subcellular location">
    <subcellularLocation>
        <location evidence="9">Cytoplasm</location>
    </subcellularLocation>
</comment>
<keyword evidence="5 9" id="KW-0418">Kinase</keyword>
<comment type="pathway">
    <text evidence="9">Metabolic intermediate biosynthesis; 5-phospho-alpha-D-ribose 1-diphosphate biosynthesis; 5-phospho-alpha-D-ribose 1-diphosphate from D-ribose 5-phosphate (route I): step 1/1.</text>
</comment>
<dbReference type="NCBIfam" id="NF002320">
    <property type="entry name" value="PRK01259.1"/>
    <property type="match status" value="1"/>
</dbReference>
<keyword evidence="7 9" id="KW-0460">Magnesium</keyword>
<keyword evidence="2 9" id="KW-0479">Metal-binding</keyword>
<comment type="caution">
    <text evidence="11">The sequence shown here is derived from an EMBL/GenBank/DDBJ whole genome shotgun (WGS) entry which is preliminary data.</text>
</comment>
<keyword evidence="12" id="KW-1185">Reference proteome</keyword>
<organism evidence="11 12">
    <name type="scientific">Hydrogenophaga electricum</name>
    <dbReference type="NCBI Taxonomy" id="1230953"/>
    <lineage>
        <taxon>Bacteria</taxon>
        <taxon>Pseudomonadati</taxon>
        <taxon>Pseudomonadota</taxon>
        <taxon>Betaproteobacteria</taxon>
        <taxon>Burkholderiales</taxon>
        <taxon>Comamonadaceae</taxon>
        <taxon>Hydrogenophaga</taxon>
    </lineage>
</organism>